<dbReference type="InterPro" id="IPR042099">
    <property type="entry name" value="ANL_N_sf"/>
</dbReference>
<sequence>MPEQFFAQLESLARTAPEACALSDARESISWGALPERIAQMRHWLEQSAGTRIALLADNSCQWVLLDLAAMQLGIPLIPIPLFFSAQQRAHLLAQAGIDTLVSEQQGILRAESLQALPAELHPGTAKITFTSGTTGNPKGVCLSSAQQLAVARSLAEHLSGLKIQRHLCLLPLATLLENVAGVYTALLMGAEVQLPSLTSLGWEGSSALNASRLIQVLTSLTGQLTHASALTDLKFVAVGGARVGPDLIQRARALGIPAYEGYGLSECGSVVSVNTPSRDLPGSAGQPLPHNTLVVTPEGELKVEGNVMLGYLGEPAHEGFFATGDRVALDASGFLHVQGRWRNVFINSYGRNLSPEWVESELLALQGVQEAVLFGDGQPCNAALLHAPGLSDHQLAQHLSALNARLPDYARIKHWARTHGPLKADPALYTPNGRPRRDAIAQQYAHTLESFFQPEQGNTHAVL</sequence>
<dbReference type="InterPro" id="IPR050237">
    <property type="entry name" value="ATP-dep_AMP-bd_enzyme"/>
</dbReference>
<dbReference type="EMBL" id="JACVEW010000003">
    <property type="protein sequence ID" value="MBP0047693.1"/>
    <property type="molecule type" value="Genomic_DNA"/>
</dbReference>
<evidence type="ECO:0000256" key="1">
    <source>
        <dbReference type="ARBA" id="ARBA00022598"/>
    </source>
</evidence>
<protein>
    <submittedName>
        <fullName evidence="3">AMP-binding protein</fullName>
    </submittedName>
</protein>
<keyword evidence="4" id="KW-1185">Reference proteome</keyword>
<dbReference type="InterPro" id="IPR000873">
    <property type="entry name" value="AMP-dep_synth/lig_dom"/>
</dbReference>
<comment type="caution">
    <text evidence="3">The sequence shown here is derived from an EMBL/GenBank/DDBJ whole genome shotgun (WGS) entry which is preliminary data.</text>
</comment>
<dbReference type="Pfam" id="PF23562">
    <property type="entry name" value="AMP-binding_C_3"/>
    <property type="match status" value="1"/>
</dbReference>
<organism evidence="3 4">
    <name type="scientific">Marinobacterium alkalitolerans</name>
    <dbReference type="NCBI Taxonomy" id="1542925"/>
    <lineage>
        <taxon>Bacteria</taxon>
        <taxon>Pseudomonadati</taxon>
        <taxon>Pseudomonadota</taxon>
        <taxon>Gammaproteobacteria</taxon>
        <taxon>Oceanospirillales</taxon>
        <taxon>Oceanospirillaceae</taxon>
        <taxon>Marinobacterium</taxon>
    </lineage>
</organism>
<dbReference type="InterPro" id="IPR020845">
    <property type="entry name" value="AMP-binding_CS"/>
</dbReference>
<reference evidence="3 4" key="1">
    <citation type="submission" date="2020-09" db="EMBL/GenBank/DDBJ databases">
        <authorList>
            <person name="Tanuku N.R.S."/>
        </authorList>
    </citation>
    <scope>NUCLEOTIDE SEQUENCE [LARGE SCALE GENOMIC DNA]</scope>
    <source>
        <strain evidence="3 4">AK62</strain>
    </source>
</reference>
<dbReference type="PROSITE" id="PS00455">
    <property type="entry name" value="AMP_BINDING"/>
    <property type="match status" value="1"/>
</dbReference>
<dbReference type="Proteomes" id="UP000810171">
    <property type="component" value="Unassembled WGS sequence"/>
</dbReference>
<evidence type="ECO:0000313" key="4">
    <source>
        <dbReference type="Proteomes" id="UP000810171"/>
    </source>
</evidence>
<dbReference type="Gene3D" id="3.30.300.30">
    <property type="match status" value="1"/>
</dbReference>
<dbReference type="InterPro" id="IPR045851">
    <property type="entry name" value="AMP-bd_C_sf"/>
</dbReference>
<name>A0ABS3Z7K4_9GAMM</name>
<dbReference type="Gene3D" id="3.40.50.12780">
    <property type="entry name" value="N-terminal domain of ligase-like"/>
    <property type="match status" value="1"/>
</dbReference>
<dbReference type="Pfam" id="PF00501">
    <property type="entry name" value="AMP-binding"/>
    <property type="match status" value="1"/>
</dbReference>
<proteinExistence type="predicted"/>
<evidence type="ECO:0000313" key="3">
    <source>
        <dbReference type="EMBL" id="MBP0047693.1"/>
    </source>
</evidence>
<accession>A0ABS3Z7K4</accession>
<dbReference type="PANTHER" id="PTHR43767">
    <property type="entry name" value="LONG-CHAIN-FATTY-ACID--COA LIGASE"/>
    <property type="match status" value="1"/>
</dbReference>
<dbReference type="RefSeq" id="WP_209286302.1">
    <property type="nucleotide sequence ID" value="NZ_JACVEW010000003.1"/>
</dbReference>
<keyword evidence="1" id="KW-0436">Ligase</keyword>
<feature type="domain" description="AMP-dependent synthetase/ligase" evidence="2">
    <location>
        <begin position="12"/>
        <end position="306"/>
    </location>
</feature>
<evidence type="ECO:0000259" key="2">
    <source>
        <dbReference type="Pfam" id="PF00501"/>
    </source>
</evidence>
<dbReference type="PANTHER" id="PTHR43767:SF8">
    <property type="entry name" value="LONG-CHAIN-FATTY-ACID--COA LIGASE"/>
    <property type="match status" value="1"/>
</dbReference>
<gene>
    <name evidence="3" type="ORF">H9C73_03010</name>
</gene>
<dbReference type="SUPFAM" id="SSF56801">
    <property type="entry name" value="Acetyl-CoA synthetase-like"/>
    <property type="match status" value="1"/>
</dbReference>